<evidence type="ECO:0000313" key="12">
    <source>
        <dbReference type="EMBL" id="HEM65991.1"/>
    </source>
</evidence>
<feature type="binding site" evidence="10">
    <location>
        <begin position="12"/>
        <end position="20"/>
    </location>
    <ligand>
        <name>ATP</name>
        <dbReference type="ChEBI" id="CHEBI:30616"/>
    </ligand>
</feature>
<dbReference type="InterPro" id="IPR027417">
    <property type="entry name" value="P-loop_NTPase"/>
</dbReference>
<evidence type="ECO:0000256" key="2">
    <source>
        <dbReference type="ARBA" id="ARBA00011005"/>
    </source>
</evidence>
<feature type="domain" description="AAA+ ATPase" evidence="11">
    <location>
        <begin position="4"/>
        <end position="131"/>
    </location>
</feature>
<dbReference type="HAMAP" id="MF_00239">
    <property type="entry name" value="Cytidyl_kinase_type2"/>
    <property type="match status" value="1"/>
</dbReference>
<organism evidence="12">
    <name type="scientific">Ignisphaera aggregans</name>
    <dbReference type="NCBI Taxonomy" id="334771"/>
    <lineage>
        <taxon>Archaea</taxon>
        <taxon>Thermoproteota</taxon>
        <taxon>Thermoprotei</taxon>
        <taxon>Desulfurococcales</taxon>
        <taxon>Desulfurococcaceae</taxon>
        <taxon>Ignisphaera</taxon>
    </lineage>
</organism>
<keyword evidence="6 10" id="KW-0418">Kinase</keyword>
<dbReference type="NCBIfam" id="TIGR02173">
    <property type="entry name" value="cyt_kin_arch"/>
    <property type="match status" value="1"/>
</dbReference>
<comment type="similarity">
    <text evidence="2 10">Belongs to the cytidylate kinase family. Type 2 subfamily.</text>
</comment>
<keyword evidence="4 10" id="KW-0808">Transferase</keyword>
<comment type="caution">
    <text evidence="12">The sequence shown here is derived from an EMBL/GenBank/DDBJ whole genome shotgun (WGS) entry which is preliminary data.</text>
</comment>
<dbReference type="EC" id="2.7.4.25" evidence="10"/>
<proteinExistence type="inferred from homology"/>
<evidence type="ECO:0000256" key="1">
    <source>
        <dbReference type="ARBA" id="ARBA00004496"/>
    </source>
</evidence>
<dbReference type="InterPro" id="IPR003593">
    <property type="entry name" value="AAA+_ATPase"/>
</dbReference>
<dbReference type="SMART" id="SM00382">
    <property type="entry name" value="AAA"/>
    <property type="match status" value="1"/>
</dbReference>
<dbReference type="GO" id="GO:0005524">
    <property type="term" value="F:ATP binding"/>
    <property type="evidence" value="ECO:0007669"/>
    <property type="project" value="UniProtKB-UniRule"/>
</dbReference>
<comment type="subcellular location">
    <subcellularLocation>
        <location evidence="1 10">Cytoplasm</location>
    </subcellularLocation>
</comment>
<evidence type="ECO:0000256" key="5">
    <source>
        <dbReference type="ARBA" id="ARBA00022741"/>
    </source>
</evidence>
<dbReference type="GO" id="GO:0005737">
    <property type="term" value="C:cytoplasm"/>
    <property type="evidence" value="ECO:0007669"/>
    <property type="project" value="UniProtKB-SubCell"/>
</dbReference>
<dbReference type="Gene3D" id="3.40.50.300">
    <property type="entry name" value="P-loop containing nucleotide triphosphate hydrolases"/>
    <property type="match status" value="1"/>
</dbReference>
<dbReference type="SUPFAM" id="SSF52540">
    <property type="entry name" value="P-loop containing nucleoside triphosphate hydrolases"/>
    <property type="match status" value="1"/>
</dbReference>
<comment type="catalytic activity">
    <reaction evidence="8 10">
        <text>dCMP + ATP = dCDP + ADP</text>
        <dbReference type="Rhea" id="RHEA:25094"/>
        <dbReference type="ChEBI" id="CHEBI:30616"/>
        <dbReference type="ChEBI" id="CHEBI:57566"/>
        <dbReference type="ChEBI" id="CHEBI:58593"/>
        <dbReference type="ChEBI" id="CHEBI:456216"/>
        <dbReference type="EC" id="2.7.4.25"/>
    </reaction>
</comment>
<name>A0A7J2TZQ4_9CREN</name>
<comment type="catalytic activity">
    <reaction evidence="9 10">
        <text>CMP + ATP = CDP + ADP</text>
        <dbReference type="Rhea" id="RHEA:11600"/>
        <dbReference type="ChEBI" id="CHEBI:30616"/>
        <dbReference type="ChEBI" id="CHEBI:58069"/>
        <dbReference type="ChEBI" id="CHEBI:60377"/>
        <dbReference type="ChEBI" id="CHEBI:456216"/>
        <dbReference type="EC" id="2.7.4.25"/>
    </reaction>
</comment>
<evidence type="ECO:0000256" key="10">
    <source>
        <dbReference type="HAMAP-Rule" id="MF_00239"/>
    </source>
</evidence>
<evidence type="ECO:0000256" key="8">
    <source>
        <dbReference type="ARBA" id="ARBA00047615"/>
    </source>
</evidence>
<evidence type="ECO:0000256" key="3">
    <source>
        <dbReference type="ARBA" id="ARBA00022490"/>
    </source>
</evidence>
<dbReference type="GO" id="GO:0036431">
    <property type="term" value="F:dCMP kinase activity"/>
    <property type="evidence" value="ECO:0007669"/>
    <property type="project" value="InterPro"/>
</dbReference>
<dbReference type="InterPro" id="IPR011892">
    <property type="entry name" value="Cyt_kin_arch"/>
</dbReference>
<dbReference type="EMBL" id="DSEU01000001">
    <property type="protein sequence ID" value="HEM65991.1"/>
    <property type="molecule type" value="Genomic_DNA"/>
</dbReference>
<dbReference type="Pfam" id="PF13207">
    <property type="entry name" value="AAA_17"/>
    <property type="match status" value="1"/>
</dbReference>
<evidence type="ECO:0000256" key="4">
    <source>
        <dbReference type="ARBA" id="ARBA00022679"/>
    </source>
</evidence>
<evidence type="ECO:0000256" key="9">
    <source>
        <dbReference type="ARBA" id="ARBA00048478"/>
    </source>
</evidence>
<keyword evidence="5 10" id="KW-0547">Nucleotide-binding</keyword>
<evidence type="ECO:0000256" key="7">
    <source>
        <dbReference type="ARBA" id="ARBA00022840"/>
    </source>
</evidence>
<keyword evidence="7 10" id="KW-0067">ATP-binding</keyword>
<evidence type="ECO:0000259" key="11">
    <source>
        <dbReference type="SMART" id="SM00382"/>
    </source>
</evidence>
<dbReference type="InterPro" id="IPR011994">
    <property type="entry name" value="Cytidylate_kinase_dom"/>
</dbReference>
<sequence length="191" mass="21634">MCSNRLVIAIGGPPGSGKTTVARLLAQKLNIKHISIGQFFRKLAEERGLTLTELTKLAEKDPSIDLMLDSLARKEAERGNVIIDGHAAPWLLKDLAMLRVAVVASLNTRVKRLAERDGKPFDQVMEETLVREEVERRRYLKWYNIDIRDFTDFDMVVNSERFSPNEIVEIILKALEIMCKKNLATSTLNSP</sequence>
<keyword evidence="3 10" id="KW-0963">Cytoplasm</keyword>
<dbReference type="GO" id="GO:0006220">
    <property type="term" value="P:pyrimidine nucleotide metabolic process"/>
    <property type="evidence" value="ECO:0007669"/>
    <property type="project" value="UniProtKB-UniRule"/>
</dbReference>
<protein>
    <recommendedName>
        <fullName evidence="10">Cytidylate kinase</fullName>
        <shortName evidence="10">CK</shortName>
        <ecNumber evidence="10">2.7.4.25</ecNumber>
    </recommendedName>
    <alternativeName>
        <fullName evidence="10">Cytidine monophosphate kinase</fullName>
        <shortName evidence="10">CMP kinase</shortName>
    </alternativeName>
</protein>
<dbReference type="CDD" id="cd02020">
    <property type="entry name" value="CMPK"/>
    <property type="match status" value="1"/>
</dbReference>
<reference evidence="12" key="1">
    <citation type="journal article" date="2020" name="mSystems">
        <title>Genome- and Community-Level Interaction Insights into Carbon Utilization and Element Cycling Functions of Hydrothermarchaeota in Hydrothermal Sediment.</title>
        <authorList>
            <person name="Zhou Z."/>
            <person name="Liu Y."/>
            <person name="Xu W."/>
            <person name="Pan J."/>
            <person name="Luo Z.H."/>
            <person name="Li M."/>
        </authorList>
    </citation>
    <scope>NUCLEOTIDE SEQUENCE [LARGE SCALE GENOMIC DNA]</scope>
    <source>
        <strain evidence="12">SpSt-125</strain>
    </source>
</reference>
<evidence type="ECO:0000256" key="6">
    <source>
        <dbReference type="ARBA" id="ARBA00022777"/>
    </source>
</evidence>
<dbReference type="AlphaFoldDB" id="A0A7J2TZQ4"/>
<accession>A0A7J2TZQ4</accession>
<gene>
    <name evidence="10" type="primary">cmk</name>
    <name evidence="12" type="ORF">ENO26_00150</name>
</gene>